<dbReference type="Pfam" id="PF13807">
    <property type="entry name" value="GNVR"/>
    <property type="match status" value="1"/>
</dbReference>
<dbReference type="AlphaFoldDB" id="A0A2T7UHH0"/>
<evidence type="ECO:0000313" key="10">
    <source>
        <dbReference type="Proteomes" id="UP000037507"/>
    </source>
</evidence>
<keyword evidence="4 6" id="KW-1133">Transmembrane helix</keyword>
<dbReference type="EMBL" id="LFYT02000003">
    <property type="protein sequence ID" value="PVE44136.1"/>
    <property type="molecule type" value="Genomic_DNA"/>
</dbReference>
<evidence type="ECO:0000259" key="7">
    <source>
        <dbReference type="Pfam" id="PF02706"/>
    </source>
</evidence>
<dbReference type="RefSeq" id="WP_053176298.1">
    <property type="nucleotide sequence ID" value="NZ_LFYT02000003.1"/>
</dbReference>
<evidence type="ECO:0000256" key="3">
    <source>
        <dbReference type="ARBA" id="ARBA00022692"/>
    </source>
</evidence>
<feature type="domain" description="Tyrosine-protein kinase G-rich" evidence="8">
    <location>
        <begin position="290"/>
        <end position="362"/>
    </location>
</feature>
<dbReference type="InterPro" id="IPR003856">
    <property type="entry name" value="LPS_length_determ_N"/>
</dbReference>
<feature type="domain" description="Polysaccharide chain length determinant N-terminal" evidence="7">
    <location>
        <begin position="14"/>
        <end position="111"/>
    </location>
</feature>
<sequence length="391" mass="42274">MTDTPYNPADTEEDEISLLDLLQTVVDNLRLLVLGPLAVGVLALAVTFVIPPIYTAKTQFLPPQQQQSAAASMLASLGGLGGLAGAAAGLKNPSDQYIAFMKSNAIEDALIERFKLQERYKADFKTDARKSLEANTRITAGKDGLISAEFDDKDPQFAADVANAYVQELRTLLGKLAVTEAQQRRVFFEKQLLQSKDKLIQAEAALKSTGISGSVLKSNPASAVAGVAALQAQVTAQEVKLGAMRGYLAESAPDFKQAMNELATLRAQLGKQEKDTTGDAAGQGDYVAKYRDFKYHETLFDLFAKQYELAKVDEAREGAVVQVLDAAQPPERKAKPKKALIAIIATLATGFALLLFVFIRQALRNANQDQESAQKLSALKASWHKAIGKTR</sequence>
<dbReference type="GO" id="GO:0004713">
    <property type="term" value="F:protein tyrosine kinase activity"/>
    <property type="evidence" value="ECO:0007669"/>
    <property type="project" value="TreeGrafter"/>
</dbReference>
<name>A0A2T7UHH0_9BURK</name>
<evidence type="ECO:0000256" key="1">
    <source>
        <dbReference type="ARBA" id="ARBA00004651"/>
    </source>
</evidence>
<accession>A0A2T7UHH0</accession>
<dbReference type="Proteomes" id="UP000037507">
    <property type="component" value="Unassembled WGS sequence"/>
</dbReference>
<comment type="caution">
    <text evidence="9">The sequence shown here is derived from an EMBL/GenBank/DDBJ whole genome shotgun (WGS) entry which is preliminary data.</text>
</comment>
<dbReference type="OrthoDB" id="8884120at2"/>
<dbReference type="PANTHER" id="PTHR32309:SF13">
    <property type="entry name" value="FERRIC ENTEROBACTIN TRANSPORT PROTEIN FEPE"/>
    <property type="match status" value="1"/>
</dbReference>
<evidence type="ECO:0000256" key="4">
    <source>
        <dbReference type="ARBA" id="ARBA00022989"/>
    </source>
</evidence>
<dbReference type="GO" id="GO:0005886">
    <property type="term" value="C:plasma membrane"/>
    <property type="evidence" value="ECO:0007669"/>
    <property type="project" value="UniProtKB-SubCell"/>
</dbReference>
<keyword evidence="5 6" id="KW-0472">Membrane</keyword>
<protein>
    <submittedName>
        <fullName evidence="9">Lipopolysaccharide biosynthesis protein</fullName>
    </submittedName>
</protein>
<gene>
    <name evidence="9" type="ORF">H663_004085</name>
</gene>
<keyword evidence="2" id="KW-1003">Cell membrane</keyword>
<feature type="transmembrane region" description="Helical" evidence="6">
    <location>
        <begin position="339"/>
        <end position="359"/>
    </location>
</feature>
<evidence type="ECO:0000256" key="2">
    <source>
        <dbReference type="ARBA" id="ARBA00022475"/>
    </source>
</evidence>
<dbReference type="PANTHER" id="PTHR32309">
    <property type="entry name" value="TYROSINE-PROTEIN KINASE"/>
    <property type="match status" value="1"/>
</dbReference>
<feature type="transmembrane region" description="Helical" evidence="6">
    <location>
        <begin position="70"/>
        <end position="90"/>
    </location>
</feature>
<keyword evidence="3 6" id="KW-0812">Transmembrane</keyword>
<evidence type="ECO:0000256" key="6">
    <source>
        <dbReference type="SAM" id="Phobius"/>
    </source>
</evidence>
<dbReference type="InterPro" id="IPR050445">
    <property type="entry name" value="Bact_polysacc_biosynth/exp"/>
</dbReference>
<proteinExistence type="predicted"/>
<comment type="subcellular location">
    <subcellularLocation>
        <location evidence="1">Cell membrane</location>
        <topology evidence="1">Multi-pass membrane protein</topology>
    </subcellularLocation>
</comment>
<evidence type="ECO:0000259" key="8">
    <source>
        <dbReference type="Pfam" id="PF13807"/>
    </source>
</evidence>
<dbReference type="STRING" id="1293045.H663_18955"/>
<feature type="transmembrane region" description="Helical" evidence="6">
    <location>
        <begin position="31"/>
        <end position="50"/>
    </location>
</feature>
<evidence type="ECO:0000256" key="5">
    <source>
        <dbReference type="ARBA" id="ARBA00023136"/>
    </source>
</evidence>
<keyword evidence="10" id="KW-1185">Reference proteome</keyword>
<organism evidence="9 10">
    <name type="scientific">Limnohabitans planktonicus II-D5</name>
    <dbReference type="NCBI Taxonomy" id="1293045"/>
    <lineage>
        <taxon>Bacteria</taxon>
        <taxon>Pseudomonadati</taxon>
        <taxon>Pseudomonadota</taxon>
        <taxon>Betaproteobacteria</taxon>
        <taxon>Burkholderiales</taxon>
        <taxon>Comamonadaceae</taxon>
        <taxon>Limnohabitans</taxon>
    </lineage>
</organism>
<reference evidence="9" key="1">
    <citation type="submission" date="2017-04" db="EMBL/GenBank/DDBJ databases">
        <title>Unexpected and diverse lifestyles within the genus Limnohabitans.</title>
        <authorList>
            <person name="Kasalicky V."/>
            <person name="Mehrshad M."/>
            <person name="Andrei S.-A."/>
            <person name="Salcher M."/>
            <person name="Kratochvilova H."/>
            <person name="Simek K."/>
            <person name="Ghai R."/>
        </authorList>
    </citation>
    <scope>NUCLEOTIDE SEQUENCE [LARGE SCALE GENOMIC DNA]</scope>
    <source>
        <strain evidence="9">II-D5</strain>
    </source>
</reference>
<dbReference type="InterPro" id="IPR032807">
    <property type="entry name" value="GNVR"/>
</dbReference>
<evidence type="ECO:0000313" key="9">
    <source>
        <dbReference type="EMBL" id="PVE44136.1"/>
    </source>
</evidence>
<dbReference type="Pfam" id="PF02706">
    <property type="entry name" value="Wzz"/>
    <property type="match status" value="1"/>
</dbReference>